<dbReference type="GO" id="GO:0045087">
    <property type="term" value="P:innate immune response"/>
    <property type="evidence" value="ECO:0007669"/>
    <property type="project" value="TreeGrafter"/>
</dbReference>
<dbReference type="Proteomes" id="UP000008281">
    <property type="component" value="Unassembled WGS sequence"/>
</dbReference>
<feature type="domain" description="DUF7154" evidence="2">
    <location>
        <begin position="451"/>
        <end position="555"/>
    </location>
</feature>
<dbReference type="HOGENOM" id="CLU_398637_0_0_1"/>
<dbReference type="KEGG" id="crq:GCK72_003355"/>
<dbReference type="AlphaFoldDB" id="E3NFW8"/>
<dbReference type="InParanoid" id="E3NFW8"/>
<protein>
    <recommendedName>
        <fullName evidence="2">DUF7154 domain-containing protein</fullName>
    </recommendedName>
</protein>
<dbReference type="PANTHER" id="PTHR23062:SF3">
    <property type="entry name" value="ANF_RECEPTOR DOMAIN-CONTAINING PROTEIN-RELATED"/>
    <property type="match status" value="1"/>
</dbReference>
<evidence type="ECO:0000313" key="4">
    <source>
        <dbReference type="Proteomes" id="UP000008281"/>
    </source>
</evidence>
<evidence type="ECO:0000256" key="1">
    <source>
        <dbReference type="SAM" id="SignalP"/>
    </source>
</evidence>
<feature type="chain" id="PRO_5003178519" description="DUF7154 domain-containing protein" evidence="1">
    <location>
        <begin position="24"/>
        <end position="568"/>
    </location>
</feature>
<proteinExistence type="predicted"/>
<dbReference type="OMA" id="VEPECEH"/>
<organism evidence="4">
    <name type="scientific">Caenorhabditis remanei</name>
    <name type="common">Caenorhabditis vulgaris</name>
    <dbReference type="NCBI Taxonomy" id="31234"/>
    <lineage>
        <taxon>Eukaryota</taxon>
        <taxon>Metazoa</taxon>
        <taxon>Ecdysozoa</taxon>
        <taxon>Nematoda</taxon>
        <taxon>Chromadorea</taxon>
        <taxon>Rhabditida</taxon>
        <taxon>Rhabditina</taxon>
        <taxon>Rhabditomorpha</taxon>
        <taxon>Rhabditoidea</taxon>
        <taxon>Rhabditidae</taxon>
        <taxon>Peloderinae</taxon>
        <taxon>Caenorhabditis</taxon>
    </lineage>
</organism>
<dbReference type="eggNOG" id="ENOG502TJKG">
    <property type="taxonomic scope" value="Eukaryota"/>
</dbReference>
<sequence>MCSAMYPLLLLLLFSFLFSNGSADSSCCAYQQLDNSNIKNFINPSNPFYKTLTSTQLRTPEVNFTSDCHITMYCENGSSVLTFDDTGLGKMYNSPIATGECDPTTRQVTMLIQDPSENEFTYTQLLGTCLVKEKCECTAIALDSLNIGGFIDSTSPFYSQMMSSDSKLPFISVSGCTTSMTCASGYSLLLFDDTGLGKVFDTLSTSGQCIAKTNKWKVDTGSRVRLTTFNQMYGICVVNDSETPPGVSTSTTIPTTTTVDTNCTPSSFSTLAFAYSNDYDAEDFSEYWNDEHTTQMSSDLELSWIKFVNIRFDTVNEDSIQYHNTWDELDQSITARLPDPSLGFNSSVTGSDILKIIEKFADNTQAPVCRAKMMIFVKRYPDEVDIDRLVGKLREHHIALQIYVTDTPKGGSHSETLYNLASRTNGMCIFYEEARKAGYGGIRSSKLFYAANPKVSGRGSVQLPIPQVPIYGYDLYLVVEDGPLKYFENMTISWNYTSSSQPVSNLINKTTIDAYYYNSNLGVIFMSVHDTISSITMQYSYSDKKVRTVQVRMYSLSGVPLSWPTYED</sequence>
<dbReference type="OrthoDB" id="5875487at2759"/>
<dbReference type="PANTHER" id="PTHR23062">
    <property type="entry name" value="HYPOTHETICAL PROTEIN C.ELEGANS"/>
    <property type="match status" value="1"/>
</dbReference>
<reference evidence="3" key="1">
    <citation type="submission" date="2007-07" db="EMBL/GenBank/DDBJ databases">
        <title>PCAP assembly of the Caenorhabditis remanei genome.</title>
        <authorList>
            <consortium name="The Caenorhabditis remanei Sequencing Consortium"/>
            <person name="Wilson R.K."/>
        </authorList>
    </citation>
    <scope>NUCLEOTIDE SEQUENCE [LARGE SCALE GENOMIC DNA]</scope>
    <source>
        <strain evidence="3">PB4641</strain>
    </source>
</reference>
<gene>
    <name evidence="3" type="ORF">CRE_23139</name>
</gene>
<dbReference type="CTD" id="9800525"/>
<dbReference type="InterPro" id="IPR055578">
    <property type="entry name" value="DUF7154"/>
</dbReference>
<keyword evidence="1" id="KW-0732">Signal</keyword>
<keyword evidence="4" id="KW-1185">Reference proteome</keyword>
<accession>E3NFW8</accession>
<dbReference type="GeneID" id="9800525"/>
<evidence type="ECO:0000313" key="3">
    <source>
        <dbReference type="EMBL" id="EFO96555.1"/>
    </source>
</evidence>
<dbReference type="STRING" id="31234.E3NFW8"/>
<name>E3NFW8_CAERE</name>
<feature type="signal peptide" evidence="1">
    <location>
        <begin position="1"/>
        <end position="23"/>
    </location>
</feature>
<dbReference type="Pfam" id="PF23673">
    <property type="entry name" value="DUF7154"/>
    <property type="match status" value="1"/>
</dbReference>
<dbReference type="RefSeq" id="XP_003092696.2">
    <property type="nucleotide sequence ID" value="XM_003092648.2"/>
</dbReference>
<dbReference type="EMBL" id="DS268645">
    <property type="protein sequence ID" value="EFO96555.1"/>
    <property type="molecule type" value="Genomic_DNA"/>
</dbReference>
<evidence type="ECO:0000259" key="2">
    <source>
        <dbReference type="Pfam" id="PF23673"/>
    </source>
</evidence>